<dbReference type="OrthoDB" id="9814020at2"/>
<evidence type="ECO:0000256" key="5">
    <source>
        <dbReference type="ARBA" id="ARBA00022692"/>
    </source>
</evidence>
<evidence type="ECO:0000256" key="3">
    <source>
        <dbReference type="ARBA" id="ARBA00022475"/>
    </source>
</evidence>
<dbReference type="Proteomes" id="UP000185812">
    <property type="component" value="Unassembled WGS sequence"/>
</dbReference>
<proteinExistence type="inferred from homology"/>
<dbReference type="STRING" id="633813.SAMN04488087_0917"/>
<keyword evidence="11" id="KW-1185">Reference proteome</keyword>
<dbReference type="AlphaFoldDB" id="A0A1M6RP10"/>
<feature type="transmembrane region" description="Helical" evidence="9">
    <location>
        <begin position="12"/>
        <end position="30"/>
    </location>
</feature>
<dbReference type="PANTHER" id="PTHR30574:SF1">
    <property type="entry name" value="SULPHUR TRANSPORT DOMAIN-CONTAINING PROTEIN"/>
    <property type="match status" value="1"/>
</dbReference>
<keyword evidence="4" id="KW-0997">Cell inner membrane</keyword>
<evidence type="ECO:0000256" key="2">
    <source>
        <dbReference type="ARBA" id="ARBA00022448"/>
    </source>
</evidence>
<keyword evidence="3" id="KW-1003">Cell membrane</keyword>
<keyword evidence="6 9" id="KW-1133">Transmembrane helix</keyword>
<sequence length="187" mass="20133">MLEWLSQPWPWYVAGPLIGLIVPLLLLIGGKSFGVSANLRHLCAAILPTRLEFLRYDWKRRGLWNLTFALGILLGGWIASTLLASPDPYVHISEATRADLAALGISDFRGLVPTEFFSWKGLTTLPGLVMVVLGGFLIGFGARYAGGCTSGHAIMGLADLQLPSLVAVIGFFIGGLIATYLILPLLL</sequence>
<feature type="transmembrane region" description="Helical" evidence="9">
    <location>
        <begin position="165"/>
        <end position="186"/>
    </location>
</feature>
<dbReference type="PANTHER" id="PTHR30574">
    <property type="entry name" value="INNER MEMBRANE PROTEIN YEDE"/>
    <property type="match status" value="1"/>
</dbReference>
<feature type="transmembrane region" description="Helical" evidence="9">
    <location>
        <begin position="125"/>
        <end position="145"/>
    </location>
</feature>
<dbReference type="EMBL" id="FRAU01000002">
    <property type="protein sequence ID" value="SHK34164.1"/>
    <property type="molecule type" value="Genomic_DNA"/>
</dbReference>
<gene>
    <name evidence="10" type="ORF">SAMN04488087_0917</name>
</gene>
<evidence type="ECO:0000313" key="10">
    <source>
        <dbReference type="EMBL" id="SHK34164.1"/>
    </source>
</evidence>
<evidence type="ECO:0000256" key="1">
    <source>
        <dbReference type="ARBA" id="ARBA00004429"/>
    </source>
</evidence>
<evidence type="ECO:0000256" key="4">
    <source>
        <dbReference type="ARBA" id="ARBA00022519"/>
    </source>
</evidence>
<comment type="subcellular location">
    <subcellularLocation>
        <location evidence="1">Cell inner membrane</location>
        <topology evidence="1">Multi-pass membrane protein</topology>
    </subcellularLocation>
</comment>
<feature type="transmembrane region" description="Helical" evidence="9">
    <location>
        <begin position="63"/>
        <end position="84"/>
    </location>
</feature>
<keyword evidence="7 9" id="KW-0472">Membrane</keyword>
<evidence type="ECO:0000256" key="9">
    <source>
        <dbReference type="SAM" id="Phobius"/>
    </source>
</evidence>
<evidence type="ECO:0000313" key="11">
    <source>
        <dbReference type="Proteomes" id="UP000185812"/>
    </source>
</evidence>
<protein>
    <submittedName>
        <fullName evidence="10">Uncharacterized protein</fullName>
    </submittedName>
</protein>
<dbReference type="InterPro" id="IPR007272">
    <property type="entry name" value="Sulf_transp_TsuA/YedE"/>
</dbReference>
<keyword evidence="5 9" id="KW-0812">Transmembrane</keyword>
<dbReference type="Pfam" id="PF04143">
    <property type="entry name" value="Sulf_transp"/>
    <property type="match status" value="1"/>
</dbReference>
<evidence type="ECO:0000256" key="8">
    <source>
        <dbReference type="ARBA" id="ARBA00035655"/>
    </source>
</evidence>
<dbReference type="GO" id="GO:0005886">
    <property type="term" value="C:plasma membrane"/>
    <property type="evidence" value="ECO:0007669"/>
    <property type="project" value="UniProtKB-SubCell"/>
</dbReference>
<organism evidence="10 11">
    <name type="scientific">Rhodothermus profundi</name>
    <dbReference type="NCBI Taxonomy" id="633813"/>
    <lineage>
        <taxon>Bacteria</taxon>
        <taxon>Pseudomonadati</taxon>
        <taxon>Rhodothermota</taxon>
        <taxon>Rhodothermia</taxon>
        <taxon>Rhodothermales</taxon>
        <taxon>Rhodothermaceae</taxon>
        <taxon>Rhodothermus</taxon>
    </lineage>
</organism>
<evidence type="ECO:0000256" key="7">
    <source>
        <dbReference type="ARBA" id="ARBA00023136"/>
    </source>
</evidence>
<dbReference type="RefSeq" id="WP_072714776.1">
    <property type="nucleotide sequence ID" value="NZ_FRAU01000002.1"/>
</dbReference>
<accession>A0A1M6RP10</accession>
<reference evidence="11" key="1">
    <citation type="submission" date="2016-11" db="EMBL/GenBank/DDBJ databases">
        <authorList>
            <person name="Varghese N."/>
            <person name="Submissions S."/>
        </authorList>
    </citation>
    <scope>NUCLEOTIDE SEQUENCE [LARGE SCALE GENOMIC DNA]</scope>
    <source>
        <strain evidence="11">DSM 22212</strain>
    </source>
</reference>
<keyword evidence="2" id="KW-0813">Transport</keyword>
<name>A0A1M6RP10_9BACT</name>
<evidence type="ECO:0000256" key="6">
    <source>
        <dbReference type="ARBA" id="ARBA00022989"/>
    </source>
</evidence>
<comment type="similarity">
    <text evidence="8">Belongs to the TsuA/YedE (TC 9.B.102) family.</text>
</comment>